<dbReference type="OrthoDB" id="1734516at2759"/>
<dbReference type="AlphaFoldDB" id="A0A9J5ZB84"/>
<dbReference type="GO" id="GO:0006400">
    <property type="term" value="P:tRNA modification"/>
    <property type="evidence" value="ECO:0007669"/>
    <property type="project" value="TreeGrafter"/>
</dbReference>
<proteinExistence type="predicted"/>
<accession>A0A9J5ZB84</accession>
<keyword evidence="2" id="KW-0203">Cytokinin biosynthesis</keyword>
<gene>
    <name evidence="5" type="ORF">H5410_020910</name>
</gene>
<evidence type="ECO:0000313" key="5">
    <source>
        <dbReference type="EMBL" id="KAG5609629.1"/>
    </source>
</evidence>
<evidence type="ECO:0000256" key="3">
    <source>
        <dbReference type="ARBA" id="ARBA00022741"/>
    </source>
</evidence>
<dbReference type="GO" id="GO:0052381">
    <property type="term" value="F:tRNA dimethylallyltransferase activity"/>
    <property type="evidence" value="ECO:0007669"/>
    <property type="project" value="TreeGrafter"/>
</dbReference>
<keyword evidence="3" id="KW-0547">Nucleotide-binding</keyword>
<dbReference type="Proteomes" id="UP000824120">
    <property type="component" value="Chromosome 4"/>
</dbReference>
<dbReference type="GO" id="GO:0009691">
    <property type="term" value="P:cytokinin biosynthetic process"/>
    <property type="evidence" value="ECO:0007669"/>
    <property type="project" value="UniProtKB-KW"/>
</dbReference>
<protein>
    <submittedName>
        <fullName evidence="5">Uncharacterized protein</fullName>
    </submittedName>
</protein>
<sequence length="110" mass="13084">MRVDQMVNVGLVDKVRKIFIHDAYYTKRSRRSIGALEMDRYLREETNIDKDDESKKMILQSSIANIKRNTIFKGDRKEVMDEAWRNTILQPCLDIVKIFLRNDDHNIIIN</sequence>
<dbReference type="PANTHER" id="PTHR11088">
    <property type="entry name" value="TRNA DIMETHYLALLYLTRANSFERASE"/>
    <property type="match status" value="1"/>
</dbReference>
<keyword evidence="6" id="KW-1185">Reference proteome</keyword>
<keyword evidence="4" id="KW-0067">ATP-binding</keyword>
<dbReference type="InterPro" id="IPR039657">
    <property type="entry name" value="Dimethylallyltransferase"/>
</dbReference>
<evidence type="ECO:0000256" key="2">
    <source>
        <dbReference type="ARBA" id="ARBA00022712"/>
    </source>
</evidence>
<dbReference type="Gene3D" id="1.10.287.890">
    <property type="entry name" value="Crystal structure of tRNA isopentenylpyrophosphate transferase (bh2366) domain"/>
    <property type="match status" value="1"/>
</dbReference>
<name>A0A9J5ZB84_SOLCO</name>
<organism evidence="5 6">
    <name type="scientific">Solanum commersonii</name>
    <name type="common">Commerson's wild potato</name>
    <name type="synonym">Commerson's nightshade</name>
    <dbReference type="NCBI Taxonomy" id="4109"/>
    <lineage>
        <taxon>Eukaryota</taxon>
        <taxon>Viridiplantae</taxon>
        <taxon>Streptophyta</taxon>
        <taxon>Embryophyta</taxon>
        <taxon>Tracheophyta</taxon>
        <taxon>Spermatophyta</taxon>
        <taxon>Magnoliopsida</taxon>
        <taxon>eudicotyledons</taxon>
        <taxon>Gunneridae</taxon>
        <taxon>Pentapetalae</taxon>
        <taxon>asterids</taxon>
        <taxon>lamiids</taxon>
        <taxon>Solanales</taxon>
        <taxon>Solanaceae</taxon>
        <taxon>Solanoideae</taxon>
        <taxon>Solaneae</taxon>
        <taxon>Solanum</taxon>
    </lineage>
</organism>
<evidence type="ECO:0000256" key="4">
    <source>
        <dbReference type="ARBA" id="ARBA00022840"/>
    </source>
</evidence>
<dbReference type="PANTHER" id="PTHR11088:SF73">
    <property type="entry name" value="PHOSPHORIBULOKINASE_URIDINE KINASE DOMAIN-CONTAINING PROTEIN"/>
    <property type="match status" value="1"/>
</dbReference>
<evidence type="ECO:0000313" key="6">
    <source>
        <dbReference type="Proteomes" id="UP000824120"/>
    </source>
</evidence>
<dbReference type="GO" id="GO:0005524">
    <property type="term" value="F:ATP binding"/>
    <property type="evidence" value="ECO:0007669"/>
    <property type="project" value="UniProtKB-KW"/>
</dbReference>
<comment type="caution">
    <text evidence="5">The sequence shown here is derived from an EMBL/GenBank/DDBJ whole genome shotgun (WGS) entry which is preliminary data.</text>
</comment>
<keyword evidence="1" id="KW-0808">Transferase</keyword>
<dbReference type="GO" id="GO:0005739">
    <property type="term" value="C:mitochondrion"/>
    <property type="evidence" value="ECO:0007669"/>
    <property type="project" value="TreeGrafter"/>
</dbReference>
<dbReference type="EMBL" id="JACXVP010000004">
    <property type="protein sequence ID" value="KAG5609629.1"/>
    <property type="molecule type" value="Genomic_DNA"/>
</dbReference>
<reference evidence="5 6" key="1">
    <citation type="submission" date="2020-09" db="EMBL/GenBank/DDBJ databases">
        <title>De no assembly of potato wild relative species, Solanum commersonii.</title>
        <authorList>
            <person name="Cho K."/>
        </authorList>
    </citation>
    <scope>NUCLEOTIDE SEQUENCE [LARGE SCALE GENOMIC DNA]</scope>
    <source>
        <strain evidence="5">LZ3.2</strain>
        <tissue evidence="5">Leaf</tissue>
    </source>
</reference>
<evidence type="ECO:0000256" key="1">
    <source>
        <dbReference type="ARBA" id="ARBA00022679"/>
    </source>
</evidence>